<feature type="compositionally biased region" description="Pro residues" evidence="1">
    <location>
        <begin position="76"/>
        <end position="86"/>
    </location>
</feature>
<reference evidence="2 3" key="1">
    <citation type="submission" date="2020-08" db="EMBL/GenBank/DDBJ databases">
        <title>Amycolatopsis sp. nov. DR6-1 isolated from Dendrobium heterocarpum.</title>
        <authorList>
            <person name="Tedsree N."/>
            <person name="Kuncharoen N."/>
            <person name="Likhitwitayawuid K."/>
            <person name="Tanasupawat S."/>
        </authorList>
    </citation>
    <scope>NUCLEOTIDE SEQUENCE [LARGE SCALE GENOMIC DNA]</scope>
    <source>
        <strain evidence="2 3">DR6-1</strain>
    </source>
</reference>
<evidence type="ECO:0000256" key="1">
    <source>
        <dbReference type="SAM" id="MobiDB-lite"/>
    </source>
</evidence>
<feature type="region of interest" description="Disordered" evidence="1">
    <location>
        <begin position="21"/>
        <end position="160"/>
    </location>
</feature>
<protein>
    <submittedName>
        <fullName evidence="2">Uncharacterized protein</fullName>
    </submittedName>
</protein>
<dbReference type="AlphaFoldDB" id="A0A7W3W2J1"/>
<organism evidence="2 3">
    <name type="scientific">Amycolatopsis dendrobii</name>
    <dbReference type="NCBI Taxonomy" id="2760662"/>
    <lineage>
        <taxon>Bacteria</taxon>
        <taxon>Bacillati</taxon>
        <taxon>Actinomycetota</taxon>
        <taxon>Actinomycetes</taxon>
        <taxon>Pseudonocardiales</taxon>
        <taxon>Pseudonocardiaceae</taxon>
        <taxon>Amycolatopsis</taxon>
    </lineage>
</organism>
<evidence type="ECO:0000313" key="2">
    <source>
        <dbReference type="EMBL" id="MBB1157570.1"/>
    </source>
</evidence>
<evidence type="ECO:0000313" key="3">
    <source>
        <dbReference type="Proteomes" id="UP000526734"/>
    </source>
</evidence>
<dbReference type="EMBL" id="JACGZW010000011">
    <property type="protein sequence ID" value="MBB1157570.1"/>
    <property type="molecule type" value="Genomic_DNA"/>
</dbReference>
<accession>A0A7W3W2J1</accession>
<sequence>MDPRDRADALLARARSRGAFVVTPDNMTSPMDSSSTQQISASVVSGLDPDTTTQLPASLIEENDHPLASGTRTQPSPHPLAQPTPTRPLEIPGAQQNTAPQPTVPSPAGPQTTTPLVPRPQAKPVASPLKEPAEEEMTGLVPTIKQNSGRSNLSRRLDGL</sequence>
<feature type="compositionally biased region" description="Polar residues" evidence="1">
    <location>
        <begin position="144"/>
        <end position="154"/>
    </location>
</feature>
<comment type="caution">
    <text evidence="2">The sequence shown here is derived from an EMBL/GenBank/DDBJ whole genome shotgun (WGS) entry which is preliminary data.</text>
</comment>
<dbReference type="RefSeq" id="WP_182894419.1">
    <property type="nucleotide sequence ID" value="NZ_JACGZW010000011.1"/>
</dbReference>
<feature type="compositionally biased region" description="Polar residues" evidence="1">
    <location>
        <begin position="25"/>
        <end position="43"/>
    </location>
</feature>
<name>A0A7W3W2J1_9PSEU</name>
<gene>
    <name evidence="2" type="ORF">H4281_30875</name>
</gene>
<keyword evidence="3" id="KW-1185">Reference proteome</keyword>
<dbReference type="Proteomes" id="UP000526734">
    <property type="component" value="Unassembled WGS sequence"/>
</dbReference>
<proteinExistence type="predicted"/>